<name>A0A176ZY16_9PEZI</name>
<dbReference type="GeneID" id="36291621"/>
<dbReference type="OrthoDB" id="10059120at2759"/>
<dbReference type="InterPro" id="IPR038586">
    <property type="entry name" value="Tctex-1-like_sf"/>
</dbReference>
<feature type="region of interest" description="Disordered" evidence="1">
    <location>
        <begin position="66"/>
        <end position="123"/>
    </location>
</feature>
<feature type="compositionally biased region" description="Pro residues" evidence="1">
    <location>
        <begin position="70"/>
        <end position="79"/>
    </location>
</feature>
<sequence length="123" mass="13020">MSTAAPVTPVKAEAGKATPPISTTRLKQIATDACTSALEGAEFYEHAKTAQWNSAIINAILKSLISESTTPPPPNPPSNSPSTAPLSSTSCPPPPSGNPGASRWERETRRREKRRRSRQGGEA</sequence>
<evidence type="ECO:0000313" key="2">
    <source>
        <dbReference type="EMBL" id="OAF54925.1"/>
    </source>
</evidence>
<dbReference type="AlphaFoldDB" id="A0A176ZY16"/>
<dbReference type="Pfam" id="PF03645">
    <property type="entry name" value="Tctex-1"/>
    <property type="match status" value="1"/>
</dbReference>
<reference evidence="2" key="1">
    <citation type="submission" date="2016-03" db="EMBL/GenBank/DDBJ databases">
        <title>Updated assembly of Pseudogymnoascus destructans, the fungus causing white-nose syndrome of bats.</title>
        <authorList>
            <person name="Palmer J.M."/>
            <person name="Drees K.P."/>
            <person name="Foster J.T."/>
            <person name="Lindner D.L."/>
        </authorList>
    </citation>
    <scope>NUCLEOTIDE SEQUENCE [LARGE SCALE GENOMIC DNA]</scope>
    <source>
        <strain evidence="2">20631-21</strain>
    </source>
</reference>
<dbReference type="EMBL" id="KV441413">
    <property type="protein sequence ID" value="OAF54925.1"/>
    <property type="molecule type" value="Genomic_DNA"/>
</dbReference>
<feature type="region of interest" description="Disordered" evidence="1">
    <location>
        <begin position="1"/>
        <end position="20"/>
    </location>
</feature>
<evidence type="ECO:0000256" key="1">
    <source>
        <dbReference type="SAM" id="MobiDB-lite"/>
    </source>
</evidence>
<dbReference type="RefSeq" id="XP_024320228.1">
    <property type="nucleotide sequence ID" value="XM_024472129.1"/>
</dbReference>
<feature type="compositionally biased region" description="Low complexity" evidence="1">
    <location>
        <begin position="80"/>
        <end position="90"/>
    </location>
</feature>
<dbReference type="Proteomes" id="UP000077154">
    <property type="component" value="Unassembled WGS sequence"/>
</dbReference>
<dbReference type="InterPro" id="IPR005334">
    <property type="entry name" value="Tctex-1-like"/>
</dbReference>
<proteinExistence type="predicted"/>
<dbReference type="VEuPathDB" id="FungiDB:GMDG_07909"/>
<feature type="compositionally biased region" description="Basic residues" evidence="1">
    <location>
        <begin position="111"/>
        <end position="123"/>
    </location>
</feature>
<gene>
    <name evidence="2" type="ORF">VC83_08581</name>
</gene>
<accession>A0A176ZY16</accession>
<dbReference type="Gene3D" id="3.30.1140.40">
    <property type="entry name" value="Tctex-1"/>
    <property type="match status" value="1"/>
</dbReference>
<dbReference type="eggNOG" id="KOG4081">
    <property type="taxonomic scope" value="Eukaryota"/>
</dbReference>
<protein>
    <submittedName>
        <fullName evidence="2">Uncharacterized protein</fullName>
    </submittedName>
</protein>
<organism evidence="2">
    <name type="scientific">Pseudogymnoascus destructans</name>
    <dbReference type="NCBI Taxonomy" id="655981"/>
    <lineage>
        <taxon>Eukaryota</taxon>
        <taxon>Fungi</taxon>
        <taxon>Dikarya</taxon>
        <taxon>Ascomycota</taxon>
        <taxon>Pezizomycotina</taxon>
        <taxon>Leotiomycetes</taxon>
        <taxon>Thelebolales</taxon>
        <taxon>Thelebolaceae</taxon>
        <taxon>Pseudogymnoascus</taxon>
    </lineage>
</organism>